<dbReference type="Proteomes" id="UP001305779">
    <property type="component" value="Unassembled WGS sequence"/>
</dbReference>
<feature type="compositionally biased region" description="Basic and acidic residues" evidence="1">
    <location>
        <begin position="225"/>
        <end position="236"/>
    </location>
</feature>
<evidence type="ECO:0000313" key="3">
    <source>
        <dbReference type="Proteomes" id="UP001305779"/>
    </source>
</evidence>
<sequence length="374" mass="42276">MHKEGIEVSLRMTDCDAYIREHQNPASRPRRSGCYARSSLISAAPETGFAVEIKIRERIVELYDIMIVINCGPREGPIEQHSNYQAWYIPHGMKATKYEFLSFDVWDDAFLPLKEVPMALPAPDGQERLAEIQTPRAGAADRGTRNAPRRLSQRSSFSRRSRAGRNEKRSDYDDEEQPPTKRRSQRLHWNAASTDGSSKGPSPRNGQDQTDVVRPAGEDEDDEEVLRAQPKEERLETPMFPEPQSEQSSASATIEEKQQAGPVISSFPANLLVEEASVTASPSRAPSDLPSIESSSTLKTQEVSGDSDDEDDLEDELRQLEIKRKLRAMKKVQEGSGEGDDREDLEDEMRQLEIKRKLRALRKIRKARETKETT</sequence>
<protein>
    <submittedName>
        <fullName evidence="2">Uncharacterized protein</fullName>
    </submittedName>
</protein>
<feature type="compositionally biased region" description="Acidic residues" evidence="1">
    <location>
        <begin position="305"/>
        <end position="315"/>
    </location>
</feature>
<gene>
    <name evidence="2" type="ORF">PRZ48_003973</name>
</gene>
<feature type="region of interest" description="Disordered" evidence="1">
    <location>
        <begin position="134"/>
        <end position="316"/>
    </location>
</feature>
<evidence type="ECO:0000313" key="2">
    <source>
        <dbReference type="EMBL" id="KAK4506008.1"/>
    </source>
</evidence>
<feature type="compositionally biased region" description="Polar residues" evidence="1">
    <location>
        <begin position="292"/>
        <end position="304"/>
    </location>
</feature>
<accession>A0ABR0EY57</accession>
<keyword evidence="3" id="KW-1185">Reference proteome</keyword>
<comment type="caution">
    <text evidence="2">The sequence shown here is derived from an EMBL/GenBank/DDBJ whole genome shotgun (WGS) entry which is preliminary data.</text>
</comment>
<proteinExistence type="predicted"/>
<reference evidence="2 3" key="1">
    <citation type="journal article" date="2023" name="G3 (Bethesda)">
        <title>A chromosome-level genome assembly of Zasmidium syzygii isolated from banana leaves.</title>
        <authorList>
            <person name="van Westerhoven A.C."/>
            <person name="Mehrabi R."/>
            <person name="Talebi R."/>
            <person name="Steentjes M.B.F."/>
            <person name="Corcolon B."/>
            <person name="Chong P.A."/>
            <person name="Kema G.H.J."/>
            <person name="Seidl M.F."/>
        </authorList>
    </citation>
    <scope>NUCLEOTIDE SEQUENCE [LARGE SCALE GENOMIC DNA]</scope>
    <source>
        <strain evidence="2 3">P124</strain>
    </source>
</reference>
<evidence type="ECO:0000256" key="1">
    <source>
        <dbReference type="SAM" id="MobiDB-lite"/>
    </source>
</evidence>
<dbReference type="EMBL" id="JAXOVC010000002">
    <property type="protein sequence ID" value="KAK4506008.1"/>
    <property type="molecule type" value="Genomic_DNA"/>
</dbReference>
<name>A0ABR0EY57_ZASCE</name>
<organism evidence="2 3">
    <name type="scientific">Zasmidium cellare</name>
    <name type="common">Wine cellar mold</name>
    <name type="synonym">Racodium cellare</name>
    <dbReference type="NCBI Taxonomy" id="395010"/>
    <lineage>
        <taxon>Eukaryota</taxon>
        <taxon>Fungi</taxon>
        <taxon>Dikarya</taxon>
        <taxon>Ascomycota</taxon>
        <taxon>Pezizomycotina</taxon>
        <taxon>Dothideomycetes</taxon>
        <taxon>Dothideomycetidae</taxon>
        <taxon>Mycosphaerellales</taxon>
        <taxon>Mycosphaerellaceae</taxon>
        <taxon>Zasmidium</taxon>
    </lineage>
</organism>
<feature type="compositionally biased region" description="Basic residues" evidence="1">
    <location>
        <begin position="147"/>
        <end position="163"/>
    </location>
</feature>
<feature type="compositionally biased region" description="Polar residues" evidence="1">
    <location>
        <begin position="191"/>
        <end position="210"/>
    </location>
</feature>